<evidence type="ECO:0000313" key="3">
    <source>
        <dbReference type="Proteomes" id="UP001165069"/>
    </source>
</evidence>
<dbReference type="Proteomes" id="UP001165069">
    <property type="component" value="Unassembled WGS sequence"/>
</dbReference>
<feature type="signal peptide" evidence="1">
    <location>
        <begin position="1"/>
        <end position="23"/>
    </location>
</feature>
<reference evidence="2 3" key="1">
    <citation type="journal article" date="2023" name="Antonie Van Leeuwenhoek">
        <title>Mesoterricola silvestris gen. nov., sp. nov., Mesoterricola sediminis sp. nov., Geothrix oryzae sp. nov., Geothrix edaphica sp. nov., Geothrix rubra sp. nov., and Geothrix limicola sp. nov., six novel members of Acidobacteriota isolated from soils.</title>
        <authorList>
            <person name="Itoh H."/>
            <person name="Sugisawa Y."/>
            <person name="Mise K."/>
            <person name="Xu Z."/>
            <person name="Kuniyasu M."/>
            <person name="Ushijima N."/>
            <person name="Kawano K."/>
            <person name="Kobayashi E."/>
            <person name="Shiratori Y."/>
            <person name="Masuda Y."/>
            <person name="Senoo K."/>
        </authorList>
    </citation>
    <scope>NUCLEOTIDE SEQUENCE [LARGE SCALE GENOMIC DNA]</scope>
    <source>
        <strain evidence="2 3">Red804</strain>
    </source>
</reference>
<comment type="caution">
    <text evidence="2">The sequence shown here is derived from an EMBL/GenBank/DDBJ whole genome shotgun (WGS) entry which is preliminary data.</text>
</comment>
<protein>
    <submittedName>
        <fullName evidence="2">Uncharacterized protein</fullName>
    </submittedName>
</protein>
<name>A0ABQ5QIQ1_9BACT</name>
<keyword evidence="3" id="KW-1185">Reference proteome</keyword>
<feature type="chain" id="PRO_5046145525" evidence="1">
    <location>
        <begin position="24"/>
        <end position="159"/>
    </location>
</feature>
<gene>
    <name evidence="2" type="ORF">GETHLI_30790</name>
</gene>
<organism evidence="2 3">
    <name type="scientific">Geothrix limicola</name>
    <dbReference type="NCBI Taxonomy" id="2927978"/>
    <lineage>
        <taxon>Bacteria</taxon>
        <taxon>Pseudomonadati</taxon>
        <taxon>Acidobacteriota</taxon>
        <taxon>Holophagae</taxon>
        <taxon>Holophagales</taxon>
        <taxon>Holophagaceae</taxon>
        <taxon>Geothrix</taxon>
    </lineage>
</organism>
<evidence type="ECO:0000256" key="1">
    <source>
        <dbReference type="SAM" id="SignalP"/>
    </source>
</evidence>
<accession>A0ABQ5QIQ1</accession>
<dbReference type="RefSeq" id="WP_285577016.1">
    <property type="nucleotide sequence ID" value="NZ_BSDE01000007.1"/>
</dbReference>
<evidence type="ECO:0000313" key="2">
    <source>
        <dbReference type="EMBL" id="GLH74577.1"/>
    </source>
</evidence>
<proteinExistence type="predicted"/>
<sequence>MRKCFFALAALFTLGGLGLGAHPSPDLAPAPSYLRRSARSLMTVNASLPPAFERERGVCWDGRIGWKTEERAWGFATALEGSLREITRPGSPYRLTVEVIRVEKQTGTFVVEFTIQDASGEEVEVVQVEGKGPRDRSAEAVDPALAGEMVATFKKSVLK</sequence>
<keyword evidence="1" id="KW-0732">Signal</keyword>
<dbReference type="EMBL" id="BSDE01000007">
    <property type="protein sequence ID" value="GLH74577.1"/>
    <property type="molecule type" value="Genomic_DNA"/>
</dbReference>